<reference evidence="2" key="1">
    <citation type="journal article" date="2021" name="PeerJ">
        <title>Extensive microbial diversity within the chicken gut microbiome revealed by metagenomics and culture.</title>
        <authorList>
            <person name="Gilroy R."/>
            <person name="Ravi A."/>
            <person name="Getino M."/>
            <person name="Pursley I."/>
            <person name="Horton D.L."/>
            <person name="Alikhan N.F."/>
            <person name="Baker D."/>
            <person name="Gharbi K."/>
            <person name="Hall N."/>
            <person name="Watson M."/>
            <person name="Adriaenssens E.M."/>
            <person name="Foster-Nyarko E."/>
            <person name="Jarju S."/>
            <person name="Secka A."/>
            <person name="Antonio M."/>
            <person name="Oren A."/>
            <person name="Chaudhuri R.R."/>
            <person name="La Ragione R."/>
            <person name="Hildebrand F."/>
            <person name="Pallen M.J."/>
        </authorList>
    </citation>
    <scope>NUCLEOTIDE SEQUENCE</scope>
    <source>
        <strain evidence="2">ChiHjej12B11-14209</strain>
    </source>
</reference>
<dbReference type="Proteomes" id="UP000824062">
    <property type="component" value="Unassembled WGS sequence"/>
</dbReference>
<gene>
    <name evidence="2" type="ORF">IAA19_00850</name>
</gene>
<protein>
    <submittedName>
        <fullName evidence="2">Type II toxin-antitoxin system Phd/YefM family antitoxin</fullName>
    </submittedName>
</protein>
<evidence type="ECO:0000256" key="1">
    <source>
        <dbReference type="ARBA" id="ARBA00009981"/>
    </source>
</evidence>
<comment type="similarity">
    <text evidence="1">Belongs to the phD/YefM antitoxin family.</text>
</comment>
<evidence type="ECO:0000313" key="3">
    <source>
        <dbReference type="Proteomes" id="UP000824062"/>
    </source>
</evidence>
<reference evidence="2" key="2">
    <citation type="submission" date="2021-04" db="EMBL/GenBank/DDBJ databases">
        <authorList>
            <person name="Gilroy R."/>
        </authorList>
    </citation>
    <scope>NUCLEOTIDE SEQUENCE</scope>
    <source>
        <strain evidence="2">ChiHjej12B11-14209</strain>
    </source>
</reference>
<comment type="caution">
    <text evidence="2">The sequence shown here is derived from an EMBL/GenBank/DDBJ whole genome shotgun (WGS) entry which is preliminary data.</text>
</comment>
<dbReference type="InterPro" id="IPR036165">
    <property type="entry name" value="YefM-like_sf"/>
</dbReference>
<proteinExistence type="inferred from homology"/>
<sequence>MMKASGDAVFEARLSEAISRGIVDIRVGRYVTSVDEAFARARALAKKRAVSKSLEFSPKFRENWAENKEVAMLTATMAEAKTNLSKMARVANETGESVTVMRNSRPWFKIVPLAYEDESAANARARSEADALLADPEHETFDDLQDFFSAVGL</sequence>
<name>A0A9D2JDR2_9ACTN</name>
<accession>A0A9D2JDR2</accession>
<dbReference type="EMBL" id="DXBM01000011">
    <property type="protein sequence ID" value="HIZ45562.1"/>
    <property type="molecule type" value="Genomic_DNA"/>
</dbReference>
<evidence type="ECO:0000313" key="2">
    <source>
        <dbReference type="EMBL" id="HIZ45562.1"/>
    </source>
</evidence>
<dbReference type="SUPFAM" id="SSF143120">
    <property type="entry name" value="YefM-like"/>
    <property type="match status" value="1"/>
</dbReference>
<organism evidence="2 3">
    <name type="scientific">Candidatus Olsenella pullistercoris</name>
    <dbReference type="NCBI Taxonomy" id="2838712"/>
    <lineage>
        <taxon>Bacteria</taxon>
        <taxon>Bacillati</taxon>
        <taxon>Actinomycetota</taxon>
        <taxon>Coriobacteriia</taxon>
        <taxon>Coriobacteriales</taxon>
        <taxon>Atopobiaceae</taxon>
        <taxon>Olsenella</taxon>
    </lineage>
</organism>
<dbReference type="AlphaFoldDB" id="A0A9D2JDR2"/>